<protein>
    <recommendedName>
        <fullName evidence="10">choline-phosphate cytidylyltransferase</fullName>
        <ecNumber evidence="10">2.7.7.15</ecNumber>
    </recommendedName>
</protein>
<evidence type="ECO:0000256" key="2">
    <source>
        <dbReference type="ARBA" id="ARBA00010101"/>
    </source>
</evidence>
<feature type="region of interest" description="Disordered" evidence="11">
    <location>
        <begin position="1"/>
        <end position="130"/>
    </location>
</feature>
<dbReference type="Gene3D" id="3.40.50.620">
    <property type="entry name" value="HUPs"/>
    <property type="match status" value="1"/>
</dbReference>
<feature type="compositionally biased region" description="Acidic residues" evidence="11">
    <location>
        <begin position="511"/>
        <end position="521"/>
    </location>
</feature>
<evidence type="ECO:0000256" key="5">
    <source>
        <dbReference type="ARBA" id="ARBA00022695"/>
    </source>
</evidence>
<evidence type="ECO:0000256" key="4">
    <source>
        <dbReference type="ARBA" id="ARBA00022679"/>
    </source>
</evidence>
<comment type="pathway">
    <text evidence="1">Lipid metabolism.</text>
</comment>
<dbReference type="CDD" id="cd02174">
    <property type="entry name" value="CCT"/>
    <property type="match status" value="1"/>
</dbReference>
<evidence type="ECO:0000256" key="7">
    <source>
        <dbReference type="ARBA" id="ARBA00023209"/>
    </source>
</evidence>
<dbReference type="PANTHER" id="PTHR10739:SF13">
    <property type="entry name" value="CHOLINE-PHOSPHATE CYTIDYLYLTRANSFERASE"/>
    <property type="match status" value="1"/>
</dbReference>
<evidence type="ECO:0000256" key="6">
    <source>
        <dbReference type="ARBA" id="ARBA00023098"/>
    </source>
</evidence>
<feature type="compositionally biased region" description="Low complexity" evidence="11">
    <location>
        <begin position="40"/>
        <end position="54"/>
    </location>
</feature>
<dbReference type="GO" id="GO:0004105">
    <property type="term" value="F:choline-phosphate cytidylyltransferase activity"/>
    <property type="evidence" value="ECO:0007669"/>
    <property type="project" value="UniProtKB-EC"/>
</dbReference>
<dbReference type="InterPro" id="IPR045049">
    <property type="entry name" value="Pcy1-like"/>
</dbReference>
<dbReference type="InterPro" id="IPR004821">
    <property type="entry name" value="Cyt_trans-like"/>
</dbReference>
<dbReference type="Pfam" id="PF01467">
    <property type="entry name" value="CTP_transf_like"/>
    <property type="match status" value="1"/>
</dbReference>
<reference evidence="14" key="1">
    <citation type="submission" date="2025-08" db="UniProtKB">
        <authorList>
            <consortium name="RefSeq"/>
        </authorList>
    </citation>
    <scope>IDENTIFICATION</scope>
    <source>
        <strain evidence="14">14028-0561.14</strain>
        <tissue evidence="14">Whole fly</tissue>
    </source>
</reference>
<keyword evidence="5 14" id="KW-0548">Nucleotidyltransferase</keyword>
<dbReference type="InterPro" id="IPR014729">
    <property type="entry name" value="Rossmann-like_a/b/a_fold"/>
</dbReference>
<evidence type="ECO:0000256" key="9">
    <source>
        <dbReference type="ARBA" id="ARBA00025706"/>
    </source>
</evidence>
<dbReference type="EC" id="2.7.7.15" evidence="10"/>
<dbReference type="UniPathway" id="UPA00753">
    <property type="reaction ID" value="UER00739"/>
</dbReference>
<organism evidence="13 14">
    <name type="scientific">Drosophila kikkawai</name>
    <name type="common">Fruit fly</name>
    <dbReference type="NCBI Taxonomy" id="30033"/>
    <lineage>
        <taxon>Eukaryota</taxon>
        <taxon>Metazoa</taxon>
        <taxon>Ecdysozoa</taxon>
        <taxon>Arthropoda</taxon>
        <taxon>Hexapoda</taxon>
        <taxon>Insecta</taxon>
        <taxon>Pterygota</taxon>
        <taxon>Neoptera</taxon>
        <taxon>Endopterygota</taxon>
        <taxon>Diptera</taxon>
        <taxon>Brachycera</taxon>
        <taxon>Muscomorpha</taxon>
        <taxon>Ephydroidea</taxon>
        <taxon>Drosophilidae</taxon>
        <taxon>Drosophila</taxon>
        <taxon>Sophophora</taxon>
    </lineage>
</organism>
<dbReference type="GO" id="GO:0031210">
    <property type="term" value="F:phosphatidylcholine binding"/>
    <property type="evidence" value="ECO:0007669"/>
    <property type="project" value="TreeGrafter"/>
</dbReference>
<dbReference type="RefSeq" id="XP_017028752.1">
    <property type="nucleotide sequence ID" value="XM_017173263.2"/>
</dbReference>
<name>A0A6P4IIG4_DROKI</name>
<keyword evidence="7" id="KW-0594">Phospholipid biosynthesis</keyword>
<evidence type="ECO:0000256" key="8">
    <source>
        <dbReference type="ARBA" id="ARBA00023264"/>
    </source>
</evidence>
<feature type="compositionally biased region" description="Polar residues" evidence="11">
    <location>
        <begin position="119"/>
        <end position="130"/>
    </location>
</feature>
<keyword evidence="8" id="KW-1208">Phospholipid metabolism</keyword>
<dbReference type="PANTHER" id="PTHR10739">
    <property type="entry name" value="CYTIDYLYLTRANSFERASE"/>
    <property type="match status" value="1"/>
</dbReference>
<evidence type="ECO:0000313" key="13">
    <source>
        <dbReference type="Proteomes" id="UP001652661"/>
    </source>
</evidence>
<feature type="region of interest" description="Disordered" evidence="11">
    <location>
        <begin position="434"/>
        <end position="527"/>
    </location>
</feature>
<comment type="pathway">
    <text evidence="9">Phospholipid metabolism; phosphatidylcholine biosynthesis; phosphatidylcholine from phosphocholine: step 1/2.</text>
</comment>
<feature type="compositionally biased region" description="Low complexity" evidence="11">
    <location>
        <begin position="10"/>
        <end position="26"/>
    </location>
</feature>
<evidence type="ECO:0000259" key="12">
    <source>
        <dbReference type="Pfam" id="PF01467"/>
    </source>
</evidence>
<evidence type="ECO:0000256" key="11">
    <source>
        <dbReference type="SAM" id="MobiDB-lite"/>
    </source>
</evidence>
<dbReference type="FunFam" id="3.40.50.620:FF:000016">
    <property type="entry name" value="Putative choline-phosphate cytidylyltransferase B"/>
    <property type="match status" value="1"/>
</dbReference>
<keyword evidence="6" id="KW-0443">Lipid metabolism</keyword>
<dbReference type="OrthoDB" id="17102at2759"/>
<keyword evidence="4" id="KW-0808">Transferase</keyword>
<dbReference type="SUPFAM" id="SSF52374">
    <property type="entry name" value="Nucleotidylyl transferase"/>
    <property type="match status" value="1"/>
</dbReference>
<feature type="compositionally biased region" description="Acidic residues" evidence="11">
    <location>
        <begin position="448"/>
        <end position="465"/>
    </location>
</feature>
<feature type="compositionally biased region" description="Polar residues" evidence="11">
    <location>
        <begin position="474"/>
        <end position="488"/>
    </location>
</feature>
<comment type="similarity">
    <text evidence="2">Belongs to the cytidylyltransferase family.</text>
</comment>
<dbReference type="AlphaFoldDB" id="A0A6P4IIG4"/>
<evidence type="ECO:0000313" key="14">
    <source>
        <dbReference type="RefSeq" id="XP_017028752.1"/>
    </source>
</evidence>
<feature type="domain" description="Cytidyltransferase-like" evidence="12">
    <location>
        <begin position="212"/>
        <end position="340"/>
    </location>
</feature>
<dbReference type="Proteomes" id="UP001652661">
    <property type="component" value="Chromosome 3L"/>
</dbReference>
<keyword evidence="13" id="KW-1185">Reference proteome</keyword>
<keyword evidence="3" id="KW-0444">Lipid biosynthesis</keyword>
<dbReference type="InterPro" id="IPR041723">
    <property type="entry name" value="CCT"/>
</dbReference>
<gene>
    <name evidence="14" type="primary">Pcyt1</name>
</gene>
<evidence type="ECO:0000256" key="1">
    <source>
        <dbReference type="ARBA" id="ARBA00005189"/>
    </source>
</evidence>
<accession>A0A6P4IIG4</accession>
<proteinExistence type="inferred from homology"/>
<dbReference type="NCBIfam" id="TIGR00125">
    <property type="entry name" value="cyt_tran_rel"/>
    <property type="match status" value="1"/>
</dbReference>
<evidence type="ECO:0000256" key="3">
    <source>
        <dbReference type="ARBA" id="ARBA00022516"/>
    </source>
</evidence>
<sequence length="527" mass="58269">MATSSILAKSTINSTTSPPATSPSSTTRKRTYETAIAMPSSSSTATATSSSTTAPEPQEQRTNSPSLAKSKSAQLESVLVVGDGASEPTTAATTLRDSTRTISQSDADDGGEAAAAEDSLTTNSTAPSTSFTADYLSDVKRKYVPQLQQTPPAPSQQFFNGSGASDFATICKPAPFSHDEEAMLERQRCDYTQRITYQMARSGQTTRRVRVYADGIYDLFHQGHARQLMQAKNIFPNVYLIVGVCNDELTHRMKGRTVMNGFERYEGVRHCRYVDEIVQNAPWTLSDEFIADNKIDFVAHDDIPYGTDGMDDIYGPLKARGMFVATERTEGVSTSDIVARIVKDYDLYVRRNLARGYSAKELNVSFLSEKKFRLQNKMDELKSRGKRELTKVKVDIITKWEEKSREFIDTFLLLFGRENLNHLWNESKGKLLQALSPPGSPSGSVNGDDTEGGEDYSDTIDDYLELAEKMTGEGNVSASGSSGSLNGKQRQKRPSLARRSYQSLQSRSPDDDADGEEEEVEYERRSN</sequence>
<feature type="compositionally biased region" description="Polar residues" evidence="11">
    <location>
        <begin position="60"/>
        <end position="75"/>
    </location>
</feature>
<feature type="compositionally biased region" description="Polar residues" evidence="11">
    <location>
        <begin position="87"/>
        <end position="105"/>
    </location>
</feature>
<evidence type="ECO:0000256" key="10">
    <source>
        <dbReference type="ARBA" id="ARBA00026101"/>
    </source>
</evidence>